<protein>
    <submittedName>
        <fullName evidence="1">Uncharacterized protein</fullName>
    </submittedName>
</protein>
<gene>
    <name evidence="1" type="ORF">GCK72_013755</name>
</gene>
<organism evidence="1 2">
    <name type="scientific">Caenorhabditis remanei</name>
    <name type="common">Caenorhabditis vulgaris</name>
    <dbReference type="NCBI Taxonomy" id="31234"/>
    <lineage>
        <taxon>Eukaryota</taxon>
        <taxon>Metazoa</taxon>
        <taxon>Ecdysozoa</taxon>
        <taxon>Nematoda</taxon>
        <taxon>Chromadorea</taxon>
        <taxon>Rhabditida</taxon>
        <taxon>Rhabditina</taxon>
        <taxon>Rhabditomorpha</taxon>
        <taxon>Rhabditoidea</taxon>
        <taxon>Rhabditidae</taxon>
        <taxon>Peloderinae</taxon>
        <taxon>Caenorhabditis</taxon>
    </lineage>
</organism>
<accession>A0A6A5GPK1</accession>
<dbReference type="CTD" id="78775804"/>
<dbReference type="KEGG" id="crq:GCK72_013755"/>
<dbReference type="EMBL" id="WUAV01000004">
    <property type="protein sequence ID" value="KAF1757300.1"/>
    <property type="molecule type" value="Genomic_DNA"/>
</dbReference>
<sequence length="95" mass="11020">MKIREESDFDERNHRTRRKLNTSGRFGWQEVVLVDDNLCGASPLLLKSIEALWQELLNKTEILLTATKNDFLFEQLKKSLHDKSLQDSWVTGSVS</sequence>
<evidence type="ECO:0000313" key="1">
    <source>
        <dbReference type="EMBL" id="KAF1757300.1"/>
    </source>
</evidence>
<dbReference type="RefSeq" id="XP_053584742.1">
    <property type="nucleotide sequence ID" value="XM_053729970.1"/>
</dbReference>
<dbReference type="GeneID" id="78775804"/>
<reference evidence="1 2" key="1">
    <citation type="submission" date="2019-12" db="EMBL/GenBank/DDBJ databases">
        <title>Chromosome-level assembly of the Caenorhabditis remanei genome.</title>
        <authorList>
            <person name="Teterina A.A."/>
            <person name="Willis J.H."/>
            <person name="Phillips P.C."/>
        </authorList>
    </citation>
    <scope>NUCLEOTIDE SEQUENCE [LARGE SCALE GENOMIC DNA]</scope>
    <source>
        <strain evidence="1 2">PX506</strain>
        <tissue evidence="1">Whole organism</tissue>
    </source>
</reference>
<name>A0A6A5GPK1_CAERE</name>
<proteinExistence type="predicted"/>
<dbReference type="AlphaFoldDB" id="A0A6A5GPK1"/>
<comment type="caution">
    <text evidence="1">The sequence shown here is derived from an EMBL/GenBank/DDBJ whole genome shotgun (WGS) entry which is preliminary data.</text>
</comment>
<dbReference type="Proteomes" id="UP000483820">
    <property type="component" value="Chromosome IV"/>
</dbReference>
<evidence type="ECO:0000313" key="2">
    <source>
        <dbReference type="Proteomes" id="UP000483820"/>
    </source>
</evidence>